<protein>
    <recommendedName>
        <fullName evidence="3">Core-binding (CB) domain-containing protein</fullName>
    </recommendedName>
</protein>
<gene>
    <name evidence="4" type="ORF">Y919_03385</name>
</gene>
<dbReference type="InterPro" id="IPR004107">
    <property type="entry name" value="Integrase_SAM-like_N"/>
</dbReference>
<organism evidence="4 5">
    <name type="scientific">Caloranaerobacter azorensis H53214</name>
    <dbReference type="NCBI Taxonomy" id="1156417"/>
    <lineage>
        <taxon>Bacteria</taxon>
        <taxon>Bacillati</taxon>
        <taxon>Bacillota</taxon>
        <taxon>Tissierellia</taxon>
        <taxon>Tissierellales</taxon>
        <taxon>Thermohalobacteraceae</taxon>
        <taxon>Caloranaerobacter</taxon>
    </lineage>
</organism>
<proteinExistence type="predicted"/>
<dbReference type="Gene3D" id="1.10.150.130">
    <property type="match status" value="1"/>
</dbReference>
<comment type="caution">
    <text evidence="4">The sequence shown here is derived from an EMBL/GenBank/DDBJ whole genome shotgun (WGS) entry which is preliminary data.</text>
</comment>
<evidence type="ECO:0000259" key="3">
    <source>
        <dbReference type="PROSITE" id="PS51900"/>
    </source>
</evidence>
<dbReference type="GO" id="GO:0015074">
    <property type="term" value="P:DNA integration"/>
    <property type="evidence" value="ECO:0007669"/>
    <property type="project" value="InterPro"/>
</dbReference>
<reference evidence="4 5" key="1">
    <citation type="submission" date="2013-12" db="EMBL/GenBank/DDBJ databases">
        <title>Draft genome sequence of Caloranaerobacter sp. H53214.</title>
        <authorList>
            <person name="Jiang L.J."/>
            <person name="Shao Z.Z."/>
            <person name="Long M.N."/>
        </authorList>
    </citation>
    <scope>NUCLEOTIDE SEQUENCE [LARGE SCALE GENOMIC DNA]</scope>
    <source>
        <strain evidence="4 5">H53214</strain>
    </source>
</reference>
<evidence type="ECO:0000313" key="4">
    <source>
        <dbReference type="EMBL" id="KGG80960.1"/>
    </source>
</evidence>
<name>A0A096BID8_9FIRM</name>
<evidence type="ECO:0000256" key="1">
    <source>
        <dbReference type="ARBA" id="ARBA00023125"/>
    </source>
</evidence>
<dbReference type="Proteomes" id="UP000029622">
    <property type="component" value="Unassembled WGS sequence"/>
</dbReference>
<dbReference type="STRING" id="1156417.Y919_03385"/>
<evidence type="ECO:0000256" key="2">
    <source>
        <dbReference type="PROSITE-ProRule" id="PRU01248"/>
    </source>
</evidence>
<feature type="domain" description="Core-binding (CB)" evidence="3">
    <location>
        <begin position="188"/>
        <end position="261"/>
    </location>
</feature>
<accession>A0A096BID8</accession>
<dbReference type="PROSITE" id="PS51900">
    <property type="entry name" value="CB"/>
    <property type="match status" value="1"/>
</dbReference>
<dbReference type="RefSeq" id="WP_035162415.1">
    <property type="nucleotide sequence ID" value="NZ_AZTB01000010.1"/>
</dbReference>
<dbReference type="GO" id="GO:0003677">
    <property type="term" value="F:DNA binding"/>
    <property type="evidence" value="ECO:0007669"/>
    <property type="project" value="UniProtKB-UniRule"/>
</dbReference>
<dbReference type="AlphaFoldDB" id="A0A096BID8"/>
<dbReference type="Pfam" id="PF02899">
    <property type="entry name" value="Phage_int_SAM_1"/>
    <property type="match status" value="1"/>
</dbReference>
<dbReference type="EMBL" id="AZTB01000010">
    <property type="protein sequence ID" value="KGG80960.1"/>
    <property type="molecule type" value="Genomic_DNA"/>
</dbReference>
<evidence type="ECO:0000313" key="5">
    <source>
        <dbReference type="Proteomes" id="UP000029622"/>
    </source>
</evidence>
<keyword evidence="1 2" id="KW-0238">DNA-binding</keyword>
<sequence>MGKNKDYYRQLSNDKILRLNEGATLKLMKYIQDFLKEGRLQDAAISFDYIGLNERDTYIVFNTWFSMDYITPYGKSFVRHFLEERRHEISKYEKQILEERERSYISLYEVINIRGDNVTVFDLICKRVEILYQPENIDMFEVGSVFLGRISDLLGRKKFIAVFHQIDIKIKNLLLNSILNDYYSCKSEEPMLKIREYLKKYSNRVYYILSQMYGFKKDKQIKRIEKQIKEFENYLRDEKGLSEKTIEVHIRNLREFYRFYLGDTNITLVDINADMVEEFIMDGIIDMFFHSKSDLSSNITTLRKFVSYLKEKKYIDAENYNKITDILKNKDYYIEKFVRYKDVIERKISFEDWFDDNYQDEIVSIEFEIDKKLKNIIDKYIPDENNSFITDFDTYIDYIAKNKVKVTKLNKYIQRKHLLKLNDMMINSIEVKKTVNQIDIPILHLFYKFGVDNFILTIDDKDNISVSSNLSKYDELSINEKIAVFIDYIWNKMDWNEIGLQDMYGVKEEYQNRKEFAKILARLETCRYYDYENVTILHRLEGSEANIFGFLVPTAIPGCMHVAQVFNSRILKYFSYLGLLEISFKEDANVSYKKYGYDIDKIKVSKFGKEIFKYLGGTDNLIEETKNMKGKLINLFSRKKIKK</sequence>
<dbReference type="InterPro" id="IPR044068">
    <property type="entry name" value="CB"/>
</dbReference>
<dbReference type="InterPro" id="IPR010998">
    <property type="entry name" value="Integrase_recombinase_N"/>
</dbReference>